<organism evidence="2 3">
    <name type="scientific">Austropuccinia psidii MF-1</name>
    <dbReference type="NCBI Taxonomy" id="1389203"/>
    <lineage>
        <taxon>Eukaryota</taxon>
        <taxon>Fungi</taxon>
        <taxon>Dikarya</taxon>
        <taxon>Basidiomycota</taxon>
        <taxon>Pucciniomycotina</taxon>
        <taxon>Pucciniomycetes</taxon>
        <taxon>Pucciniales</taxon>
        <taxon>Sphaerophragmiaceae</taxon>
        <taxon>Austropuccinia</taxon>
    </lineage>
</organism>
<protein>
    <submittedName>
        <fullName evidence="2">Uncharacterized protein</fullName>
    </submittedName>
</protein>
<keyword evidence="3" id="KW-1185">Reference proteome</keyword>
<feature type="compositionally biased region" description="Basic and acidic residues" evidence="1">
    <location>
        <begin position="18"/>
        <end position="30"/>
    </location>
</feature>
<accession>A0A9Q3BNI5</accession>
<gene>
    <name evidence="2" type="ORF">O181_009004</name>
</gene>
<dbReference type="AlphaFoldDB" id="A0A9Q3BNI5"/>
<name>A0A9Q3BNI5_9BASI</name>
<dbReference type="Proteomes" id="UP000765509">
    <property type="component" value="Unassembled WGS sequence"/>
</dbReference>
<feature type="region of interest" description="Disordered" evidence="1">
    <location>
        <begin position="1"/>
        <end position="36"/>
    </location>
</feature>
<reference evidence="2" key="1">
    <citation type="submission" date="2021-03" db="EMBL/GenBank/DDBJ databases">
        <title>Draft genome sequence of rust myrtle Austropuccinia psidii MF-1, a brazilian biotype.</title>
        <authorList>
            <person name="Quecine M.C."/>
            <person name="Pachon D.M.R."/>
            <person name="Bonatelli M.L."/>
            <person name="Correr F.H."/>
            <person name="Franceschini L.M."/>
            <person name="Leite T.F."/>
            <person name="Margarido G.R.A."/>
            <person name="Almeida C.A."/>
            <person name="Ferrarezi J.A."/>
            <person name="Labate C.A."/>
        </authorList>
    </citation>
    <scope>NUCLEOTIDE SEQUENCE</scope>
    <source>
        <strain evidence="2">MF-1</strain>
    </source>
</reference>
<evidence type="ECO:0000256" key="1">
    <source>
        <dbReference type="SAM" id="MobiDB-lite"/>
    </source>
</evidence>
<sequence length="135" mass="15573">MPFPRSGASYNPSSSFKRNFERDYGRRKSVSEGQGSLNELQTDKLCYSEAYKTIFPSNRAYTSTRSLSLDTQIQPDGIKHYTSTQRVSNPRISLKKVHQLLPYCEKVSGPSQYFQVTEWRAPLMEENSMFLLTEE</sequence>
<proteinExistence type="predicted"/>
<dbReference type="EMBL" id="AVOT02002136">
    <property type="protein sequence ID" value="MBW0469289.1"/>
    <property type="molecule type" value="Genomic_DNA"/>
</dbReference>
<feature type="compositionally biased region" description="Polar residues" evidence="1">
    <location>
        <begin position="8"/>
        <end position="17"/>
    </location>
</feature>
<evidence type="ECO:0000313" key="2">
    <source>
        <dbReference type="EMBL" id="MBW0469289.1"/>
    </source>
</evidence>
<comment type="caution">
    <text evidence="2">The sequence shown here is derived from an EMBL/GenBank/DDBJ whole genome shotgun (WGS) entry which is preliminary data.</text>
</comment>
<evidence type="ECO:0000313" key="3">
    <source>
        <dbReference type="Proteomes" id="UP000765509"/>
    </source>
</evidence>